<dbReference type="SUPFAM" id="SSF54403">
    <property type="entry name" value="Cystatin/monellin"/>
    <property type="match status" value="2"/>
</dbReference>
<evidence type="ECO:0000313" key="4">
    <source>
        <dbReference type="Proteomes" id="UP001493487"/>
    </source>
</evidence>
<keyword evidence="1" id="KW-0812">Transmembrane</keyword>
<keyword evidence="4" id="KW-1185">Reference proteome</keyword>
<keyword evidence="1" id="KW-0472">Membrane</keyword>
<gene>
    <name evidence="3" type="ORF">QJS35_03980</name>
</gene>
<protein>
    <submittedName>
        <fullName evidence="3">DUF5590 domain-containing protein</fullName>
    </submittedName>
</protein>
<evidence type="ECO:0000313" key="3">
    <source>
        <dbReference type="EMBL" id="MEQ4481547.1"/>
    </source>
</evidence>
<dbReference type="Pfam" id="PF17881">
    <property type="entry name" value="TseB"/>
    <property type="match status" value="1"/>
</dbReference>
<comment type="caution">
    <text evidence="3">The sequence shown here is derived from an EMBL/GenBank/DDBJ whole genome shotgun (WGS) entry which is preliminary data.</text>
</comment>
<dbReference type="Gene3D" id="3.10.450.40">
    <property type="match status" value="2"/>
</dbReference>
<feature type="domain" description="Cell wall elongation regulator TseB-like" evidence="2">
    <location>
        <begin position="52"/>
        <end position="94"/>
    </location>
</feature>
<dbReference type="EMBL" id="JASKHM010000002">
    <property type="protein sequence ID" value="MEQ4481547.1"/>
    <property type="molecule type" value="Genomic_DNA"/>
</dbReference>
<dbReference type="Proteomes" id="UP001493487">
    <property type="component" value="Unassembled WGS sequence"/>
</dbReference>
<name>A0ABV1KP23_9BACL</name>
<organism evidence="3 4">
    <name type="scientific">Cohnella silvisoli</name>
    <dbReference type="NCBI Taxonomy" id="2873699"/>
    <lineage>
        <taxon>Bacteria</taxon>
        <taxon>Bacillati</taxon>
        <taxon>Bacillota</taxon>
        <taxon>Bacilli</taxon>
        <taxon>Bacillales</taxon>
        <taxon>Paenibacillaceae</taxon>
        <taxon>Cohnella</taxon>
    </lineage>
</organism>
<dbReference type="InterPro" id="IPR041401">
    <property type="entry name" value="TseB-like_dom"/>
</dbReference>
<dbReference type="InterPro" id="IPR046350">
    <property type="entry name" value="Cystatin_sf"/>
</dbReference>
<accession>A0ABV1KP23</accession>
<feature type="transmembrane region" description="Helical" evidence="1">
    <location>
        <begin position="20"/>
        <end position="39"/>
    </location>
</feature>
<dbReference type="RefSeq" id="WP_232183933.1">
    <property type="nucleotide sequence ID" value="NZ_JAIOAP010000002.1"/>
</dbReference>
<proteinExistence type="predicted"/>
<sequence>MNLSRSEGKRKLPSLSLVRWLVVLIGFIVFVIVSFVLYVRSADSDYRNGETKATRIALDSGGLAKVTDAVIHTWDETVWVVTGTDSEGQAWMIWERKTELVKRKVSENMSEKQITAKFALEHGGAAPIRTIPGWFENQPVWEIRYWNEKDHLHQSIDFYSFQDGTKLRTFVLSSK</sequence>
<reference evidence="3 4" key="1">
    <citation type="journal article" date="2023" name="Genome Announc.">
        <title>Pan-Genome Analyses of the Genus Cohnella and Proposal of the Novel Species Cohnella silvisoli sp. nov., Isolated from Forest Soil.</title>
        <authorList>
            <person name="Wang C."/>
            <person name="Mao L."/>
            <person name="Bao G."/>
            <person name="Zhu H."/>
        </authorList>
    </citation>
    <scope>NUCLEOTIDE SEQUENCE [LARGE SCALE GENOMIC DNA]</scope>
    <source>
        <strain evidence="3 4">NL03-T5-1</strain>
    </source>
</reference>
<keyword evidence="1" id="KW-1133">Transmembrane helix</keyword>
<evidence type="ECO:0000256" key="1">
    <source>
        <dbReference type="SAM" id="Phobius"/>
    </source>
</evidence>
<evidence type="ECO:0000259" key="2">
    <source>
        <dbReference type="Pfam" id="PF17881"/>
    </source>
</evidence>